<dbReference type="InterPro" id="IPR036416">
    <property type="entry name" value="Pept_tRNA_hydro_sf"/>
</dbReference>
<keyword evidence="3 7" id="KW-0378">Hydrolase</keyword>
<dbReference type="PANTHER" id="PTHR17224:SF1">
    <property type="entry name" value="PEPTIDYL-TRNA HYDROLASE"/>
    <property type="match status" value="1"/>
</dbReference>
<dbReference type="GO" id="GO:0000049">
    <property type="term" value="F:tRNA binding"/>
    <property type="evidence" value="ECO:0007669"/>
    <property type="project" value="UniProtKB-UniRule"/>
</dbReference>
<evidence type="ECO:0000256" key="3">
    <source>
        <dbReference type="ARBA" id="ARBA00022801"/>
    </source>
</evidence>
<dbReference type="EC" id="3.1.1.29" evidence="1 7"/>
<feature type="site" description="Stabilizes the basic form of H active site to accept a proton" evidence="7">
    <location>
        <position position="94"/>
    </location>
</feature>
<dbReference type="AlphaFoldDB" id="A0A3N5AZ87"/>
<evidence type="ECO:0000313" key="9">
    <source>
        <dbReference type="Proteomes" id="UP000282654"/>
    </source>
</evidence>
<dbReference type="InterPro" id="IPR001328">
    <property type="entry name" value="Pept_tRNA_hydro"/>
</dbReference>
<comment type="subunit">
    <text evidence="7">Monomer.</text>
</comment>
<dbReference type="Gene3D" id="3.40.50.1470">
    <property type="entry name" value="Peptidyl-tRNA hydrolase"/>
    <property type="match status" value="1"/>
</dbReference>
<dbReference type="SUPFAM" id="SSF53178">
    <property type="entry name" value="Peptidyl-tRNA hydrolase-like"/>
    <property type="match status" value="1"/>
</dbReference>
<feature type="active site" description="Proton acceptor" evidence="7">
    <location>
        <position position="22"/>
    </location>
</feature>
<comment type="function">
    <text evidence="7">Catalyzes the release of premature peptidyl moieties from peptidyl-tRNA molecules trapped in stalled 50S ribosomal subunits, and thus maintains levels of free tRNAs and 50S ribosomes.</text>
</comment>
<sequence>MRTVSLIVGLGNPGAEYAGTRHNIGFAVVARLAERYGARFKEARCRALVAVIRVGSAAVTLALPQTFMNLSGQAVGPLLRELALSPAQMLLVYDDLDLPLGRIRLLPRGSSGGHRGVESVIAAVGTADFPRLRVGIGRPPGGGDAAAFVLSRFAPEEEELVQAVRELAVAALDCVLREGLVQAMNKFNRRR</sequence>
<protein>
    <recommendedName>
        <fullName evidence="6 7">Peptidyl-tRNA hydrolase</fullName>
        <shortName evidence="7">Pth</shortName>
        <ecNumber evidence="1 7">3.1.1.29</ecNumber>
    </recommendedName>
</protein>
<keyword evidence="7" id="KW-0963">Cytoplasm</keyword>
<comment type="function">
    <text evidence="7">Hydrolyzes ribosome-free peptidyl-tRNAs (with 1 or more amino acids incorporated), which drop off the ribosome during protein synthesis, or as a result of ribosome stalling.</text>
</comment>
<dbReference type="RefSeq" id="WP_123930663.1">
    <property type="nucleotide sequence ID" value="NZ_RKRE01000003.1"/>
</dbReference>
<evidence type="ECO:0000313" key="8">
    <source>
        <dbReference type="EMBL" id="RPF42488.1"/>
    </source>
</evidence>
<evidence type="ECO:0000256" key="6">
    <source>
        <dbReference type="ARBA" id="ARBA00050038"/>
    </source>
</evidence>
<comment type="subcellular location">
    <subcellularLocation>
        <location evidence="7">Cytoplasm</location>
    </subcellularLocation>
</comment>
<organism evidence="8 9">
    <name type="scientific">Thermodesulfitimonas autotrophica</name>
    <dbReference type="NCBI Taxonomy" id="1894989"/>
    <lineage>
        <taxon>Bacteria</taxon>
        <taxon>Bacillati</taxon>
        <taxon>Bacillota</taxon>
        <taxon>Clostridia</taxon>
        <taxon>Thermoanaerobacterales</taxon>
        <taxon>Thermoanaerobacteraceae</taxon>
        <taxon>Thermodesulfitimonas</taxon>
    </lineage>
</organism>
<feature type="binding site" evidence="7">
    <location>
        <position position="17"/>
    </location>
    <ligand>
        <name>tRNA</name>
        <dbReference type="ChEBI" id="CHEBI:17843"/>
    </ligand>
</feature>
<feature type="binding site" evidence="7">
    <location>
        <position position="69"/>
    </location>
    <ligand>
        <name>tRNA</name>
        <dbReference type="ChEBI" id="CHEBI:17843"/>
    </ligand>
</feature>
<reference evidence="8 9" key="1">
    <citation type="submission" date="2018-11" db="EMBL/GenBank/DDBJ databases">
        <title>Genomic Encyclopedia of Type Strains, Phase IV (KMG-IV): sequencing the most valuable type-strain genomes for metagenomic binning, comparative biology and taxonomic classification.</title>
        <authorList>
            <person name="Goeker M."/>
        </authorList>
    </citation>
    <scope>NUCLEOTIDE SEQUENCE [LARGE SCALE GENOMIC DNA]</scope>
    <source>
        <strain evidence="8 9">DSM 102936</strain>
    </source>
</reference>
<feature type="site" description="Discriminates between blocked and unblocked aminoacyl-tRNA" evidence="7">
    <location>
        <position position="12"/>
    </location>
</feature>
<name>A0A3N5AZ87_9THEO</name>
<dbReference type="FunFam" id="3.40.50.1470:FF:000001">
    <property type="entry name" value="Peptidyl-tRNA hydrolase"/>
    <property type="match status" value="1"/>
</dbReference>
<comment type="caution">
    <text evidence="7">Lacks conserved residue(s) required for the propagation of feature annotation.</text>
</comment>
<dbReference type="OrthoDB" id="9800507at2"/>
<dbReference type="GO" id="GO:0004045">
    <property type="term" value="F:peptidyl-tRNA hydrolase activity"/>
    <property type="evidence" value="ECO:0007669"/>
    <property type="project" value="UniProtKB-UniRule"/>
</dbReference>
<dbReference type="GO" id="GO:0005737">
    <property type="term" value="C:cytoplasm"/>
    <property type="evidence" value="ECO:0007669"/>
    <property type="project" value="UniProtKB-SubCell"/>
</dbReference>
<dbReference type="EMBL" id="RKRE01000003">
    <property type="protein sequence ID" value="RPF42488.1"/>
    <property type="molecule type" value="Genomic_DNA"/>
</dbReference>
<dbReference type="Pfam" id="PF01195">
    <property type="entry name" value="Pept_tRNA_hydro"/>
    <property type="match status" value="1"/>
</dbReference>
<comment type="catalytic activity">
    <reaction evidence="5 7">
        <text>an N-acyl-L-alpha-aminoacyl-tRNA + H2O = an N-acyl-L-amino acid + a tRNA + H(+)</text>
        <dbReference type="Rhea" id="RHEA:54448"/>
        <dbReference type="Rhea" id="RHEA-COMP:10123"/>
        <dbReference type="Rhea" id="RHEA-COMP:13883"/>
        <dbReference type="ChEBI" id="CHEBI:15377"/>
        <dbReference type="ChEBI" id="CHEBI:15378"/>
        <dbReference type="ChEBI" id="CHEBI:59874"/>
        <dbReference type="ChEBI" id="CHEBI:78442"/>
        <dbReference type="ChEBI" id="CHEBI:138191"/>
        <dbReference type="EC" id="3.1.1.29"/>
    </reaction>
</comment>
<feature type="binding site" evidence="7">
    <location>
        <position position="67"/>
    </location>
    <ligand>
        <name>tRNA</name>
        <dbReference type="ChEBI" id="CHEBI:17843"/>
    </ligand>
</feature>
<gene>
    <name evidence="7" type="primary">pth</name>
    <name evidence="8" type="ORF">EDD75_1589</name>
</gene>
<evidence type="ECO:0000256" key="2">
    <source>
        <dbReference type="ARBA" id="ARBA00022555"/>
    </source>
</evidence>
<comment type="similarity">
    <text evidence="7">Belongs to the PTH family.</text>
</comment>
<evidence type="ECO:0000256" key="4">
    <source>
        <dbReference type="ARBA" id="ARBA00022884"/>
    </source>
</evidence>
<comment type="caution">
    <text evidence="8">The sequence shown here is derived from an EMBL/GenBank/DDBJ whole genome shotgun (WGS) entry which is preliminary data.</text>
</comment>
<proteinExistence type="inferred from homology"/>
<dbReference type="GO" id="GO:0072344">
    <property type="term" value="P:rescue of stalled ribosome"/>
    <property type="evidence" value="ECO:0007669"/>
    <property type="project" value="UniProtKB-UniRule"/>
</dbReference>
<dbReference type="Proteomes" id="UP000282654">
    <property type="component" value="Unassembled WGS sequence"/>
</dbReference>
<dbReference type="NCBIfam" id="TIGR00447">
    <property type="entry name" value="pth"/>
    <property type="match status" value="1"/>
</dbReference>
<evidence type="ECO:0000256" key="5">
    <source>
        <dbReference type="ARBA" id="ARBA00048707"/>
    </source>
</evidence>
<evidence type="ECO:0000256" key="1">
    <source>
        <dbReference type="ARBA" id="ARBA00013260"/>
    </source>
</evidence>
<dbReference type="PANTHER" id="PTHR17224">
    <property type="entry name" value="PEPTIDYL-TRNA HYDROLASE"/>
    <property type="match status" value="1"/>
</dbReference>
<dbReference type="CDD" id="cd00462">
    <property type="entry name" value="PTH"/>
    <property type="match status" value="1"/>
</dbReference>
<accession>A0A3N5AZ87</accession>
<keyword evidence="9" id="KW-1185">Reference proteome</keyword>
<keyword evidence="4 7" id="KW-0694">RNA-binding</keyword>
<dbReference type="HAMAP" id="MF_00083">
    <property type="entry name" value="Pept_tRNA_hydro_bact"/>
    <property type="match status" value="1"/>
</dbReference>
<evidence type="ECO:0000256" key="7">
    <source>
        <dbReference type="HAMAP-Rule" id="MF_00083"/>
    </source>
</evidence>
<keyword evidence="2 7" id="KW-0820">tRNA-binding</keyword>
<dbReference type="GO" id="GO:0006515">
    <property type="term" value="P:protein quality control for misfolded or incompletely synthesized proteins"/>
    <property type="evidence" value="ECO:0007669"/>
    <property type="project" value="UniProtKB-UniRule"/>
</dbReference>